<protein>
    <submittedName>
        <fullName evidence="4">Glycosyltransferase involved in cell wall bisynthesis</fullName>
    </submittedName>
</protein>
<evidence type="ECO:0000259" key="3">
    <source>
        <dbReference type="Pfam" id="PF13439"/>
    </source>
</evidence>
<dbReference type="STRING" id="426701.SAMN04488098_102919"/>
<feature type="domain" description="Glycosyltransferase subfamily 4-like N-terminal" evidence="3">
    <location>
        <begin position="20"/>
        <end position="183"/>
    </location>
</feature>
<dbReference type="SUPFAM" id="SSF53756">
    <property type="entry name" value="UDP-Glycosyltransferase/glycogen phosphorylase"/>
    <property type="match status" value="1"/>
</dbReference>
<keyword evidence="5" id="KW-1185">Reference proteome</keyword>
<proteinExistence type="predicted"/>
<keyword evidence="1 4" id="KW-0808">Transferase</keyword>
<dbReference type="GO" id="GO:0016757">
    <property type="term" value="F:glycosyltransferase activity"/>
    <property type="evidence" value="ECO:0007669"/>
    <property type="project" value="InterPro"/>
</dbReference>
<reference evidence="5" key="1">
    <citation type="submission" date="2016-10" db="EMBL/GenBank/DDBJ databases">
        <authorList>
            <person name="Varghese N."/>
            <person name="Submissions S."/>
        </authorList>
    </citation>
    <scope>NUCLEOTIDE SEQUENCE [LARGE SCALE GENOMIC DNA]</scope>
    <source>
        <strain evidence="5">DSM 19181</strain>
    </source>
</reference>
<dbReference type="InterPro" id="IPR028098">
    <property type="entry name" value="Glyco_trans_4-like_N"/>
</dbReference>
<dbReference type="Proteomes" id="UP000199433">
    <property type="component" value="Unassembled WGS sequence"/>
</dbReference>
<dbReference type="Gene3D" id="3.40.50.2000">
    <property type="entry name" value="Glycogen Phosphorylase B"/>
    <property type="match status" value="2"/>
</dbReference>
<dbReference type="GO" id="GO:0009103">
    <property type="term" value="P:lipopolysaccharide biosynthetic process"/>
    <property type="evidence" value="ECO:0007669"/>
    <property type="project" value="TreeGrafter"/>
</dbReference>
<organism evidence="4 5">
    <name type="scientific">Alkalibacterium thalassium</name>
    <dbReference type="NCBI Taxonomy" id="426701"/>
    <lineage>
        <taxon>Bacteria</taxon>
        <taxon>Bacillati</taxon>
        <taxon>Bacillota</taxon>
        <taxon>Bacilli</taxon>
        <taxon>Lactobacillales</taxon>
        <taxon>Carnobacteriaceae</taxon>
        <taxon>Alkalibacterium</taxon>
    </lineage>
</organism>
<evidence type="ECO:0000313" key="5">
    <source>
        <dbReference type="Proteomes" id="UP000199433"/>
    </source>
</evidence>
<dbReference type="Pfam" id="PF13439">
    <property type="entry name" value="Glyco_transf_4"/>
    <property type="match status" value="1"/>
</dbReference>
<dbReference type="OrthoDB" id="199095at2"/>
<dbReference type="RefSeq" id="WP_091267361.1">
    <property type="nucleotide sequence ID" value="NZ_FNFK01000029.1"/>
</dbReference>
<dbReference type="PANTHER" id="PTHR46401:SF2">
    <property type="entry name" value="GLYCOSYLTRANSFERASE WBBK-RELATED"/>
    <property type="match status" value="1"/>
</dbReference>
<accession>A0A1G9BS93</accession>
<dbReference type="PANTHER" id="PTHR46401">
    <property type="entry name" value="GLYCOSYLTRANSFERASE WBBK-RELATED"/>
    <property type="match status" value="1"/>
</dbReference>
<name>A0A1G9BS93_9LACT</name>
<feature type="domain" description="Glycosyl transferase family 1" evidence="2">
    <location>
        <begin position="192"/>
        <end position="345"/>
    </location>
</feature>
<dbReference type="AlphaFoldDB" id="A0A1G9BS93"/>
<sequence length="374" mass="43992">MKVLHINSNYLTSYLHENVMDYLSEGHIEHHIYMPMKKEKQEELLYESKHKVHSPIAFKDSDKYVFLWKQRKIYRTLKETTSLSDTHFVHAHTLFTDGNVALRLYEEYGIPYAVTVRSFTDIEGFFHKRINLRARGRKILEHASKVIFLSEHSKEHLVDTYIKDDQLKENIRQKAVLVPNGIDDFWFKNEGKPKRLDVEKPLRIITVGQIRKRKNQDVTLLAAALIEKTIKRPVELTMVGKVIEKDYLEKMEATGIPFKLIEYIPKEELIKEYRQHDLFILPSRYETFGLVYPEAMSQGLPVLYSKGQGFYKQFEEGFVGYAVNSNDPQDVADKAEMIIKNYDKISKQTLSAYKKFNWKELSEKLLAIYEKESL</sequence>
<gene>
    <name evidence="4" type="ORF">SAMN04488098_102919</name>
</gene>
<dbReference type="InterPro" id="IPR001296">
    <property type="entry name" value="Glyco_trans_1"/>
</dbReference>
<evidence type="ECO:0000313" key="4">
    <source>
        <dbReference type="EMBL" id="SDK42180.1"/>
    </source>
</evidence>
<evidence type="ECO:0000259" key="2">
    <source>
        <dbReference type="Pfam" id="PF00534"/>
    </source>
</evidence>
<dbReference type="Pfam" id="PF00534">
    <property type="entry name" value="Glycos_transf_1"/>
    <property type="match status" value="1"/>
</dbReference>
<dbReference type="EMBL" id="FNFK01000029">
    <property type="protein sequence ID" value="SDK42180.1"/>
    <property type="molecule type" value="Genomic_DNA"/>
</dbReference>
<dbReference type="CDD" id="cd03801">
    <property type="entry name" value="GT4_PimA-like"/>
    <property type="match status" value="1"/>
</dbReference>
<evidence type="ECO:0000256" key="1">
    <source>
        <dbReference type="ARBA" id="ARBA00022679"/>
    </source>
</evidence>